<dbReference type="AlphaFoldDB" id="A0AAE1CYM3"/>
<protein>
    <submittedName>
        <fullName evidence="1">Uncharacterized protein</fullName>
    </submittedName>
</protein>
<dbReference type="EMBL" id="JAWDGP010006228">
    <property type="protein sequence ID" value="KAK3745322.1"/>
    <property type="molecule type" value="Genomic_DNA"/>
</dbReference>
<evidence type="ECO:0000313" key="2">
    <source>
        <dbReference type="Proteomes" id="UP001283361"/>
    </source>
</evidence>
<reference evidence="1" key="1">
    <citation type="journal article" date="2023" name="G3 (Bethesda)">
        <title>A reference genome for the long-term kleptoplast-retaining sea slug Elysia crispata morphotype clarki.</title>
        <authorList>
            <person name="Eastman K.E."/>
            <person name="Pendleton A.L."/>
            <person name="Shaikh M.A."/>
            <person name="Suttiyut T."/>
            <person name="Ogas R."/>
            <person name="Tomko P."/>
            <person name="Gavelis G."/>
            <person name="Widhalm J.R."/>
            <person name="Wisecaver J.H."/>
        </authorList>
    </citation>
    <scope>NUCLEOTIDE SEQUENCE</scope>
    <source>
        <strain evidence="1">ECLA1</strain>
    </source>
</reference>
<accession>A0AAE1CYM3</accession>
<comment type="caution">
    <text evidence="1">The sequence shown here is derived from an EMBL/GenBank/DDBJ whole genome shotgun (WGS) entry which is preliminary data.</text>
</comment>
<keyword evidence="2" id="KW-1185">Reference proteome</keyword>
<name>A0AAE1CYM3_9GAST</name>
<proteinExistence type="predicted"/>
<dbReference type="Proteomes" id="UP001283361">
    <property type="component" value="Unassembled WGS sequence"/>
</dbReference>
<evidence type="ECO:0000313" key="1">
    <source>
        <dbReference type="EMBL" id="KAK3745322.1"/>
    </source>
</evidence>
<gene>
    <name evidence="1" type="ORF">RRG08_012902</name>
</gene>
<sequence>MGGYLFGWKVGVWTLGSSKHLTRGGHSKGHWVIFSDVTRSDLNHLFSSVLKTTDRPSESSGKDPQC</sequence>
<organism evidence="1 2">
    <name type="scientific">Elysia crispata</name>
    <name type="common">lettuce slug</name>
    <dbReference type="NCBI Taxonomy" id="231223"/>
    <lineage>
        <taxon>Eukaryota</taxon>
        <taxon>Metazoa</taxon>
        <taxon>Spiralia</taxon>
        <taxon>Lophotrochozoa</taxon>
        <taxon>Mollusca</taxon>
        <taxon>Gastropoda</taxon>
        <taxon>Heterobranchia</taxon>
        <taxon>Euthyneura</taxon>
        <taxon>Panpulmonata</taxon>
        <taxon>Sacoglossa</taxon>
        <taxon>Placobranchoidea</taxon>
        <taxon>Plakobranchidae</taxon>
        <taxon>Elysia</taxon>
    </lineage>
</organism>